<organism evidence="5 6">
    <name type="scientific">Photobacterium aphoticum</name>
    <dbReference type="NCBI Taxonomy" id="754436"/>
    <lineage>
        <taxon>Bacteria</taxon>
        <taxon>Pseudomonadati</taxon>
        <taxon>Pseudomonadota</taxon>
        <taxon>Gammaproteobacteria</taxon>
        <taxon>Vibrionales</taxon>
        <taxon>Vibrionaceae</taxon>
        <taxon>Photobacterium</taxon>
    </lineage>
</organism>
<dbReference type="Proteomes" id="UP000036426">
    <property type="component" value="Unassembled WGS sequence"/>
</dbReference>
<accession>A0A0J1GGD3</accession>
<name>A0A0J1GGD3_9GAMM</name>
<dbReference type="InterPro" id="IPR009288">
    <property type="entry name" value="AIG2-like_dom"/>
</dbReference>
<gene>
    <name evidence="5" type="ORF">ABT58_20795</name>
</gene>
<evidence type="ECO:0000313" key="6">
    <source>
        <dbReference type="Proteomes" id="UP000036426"/>
    </source>
</evidence>
<dbReference type="PANTHER" id="PTHR12510">
    <property type="entry name" value="TROPONIN C-AKIN-1 PROTEIN"/>
    <property type="match status" value="1"/>
</dbReference>
<dbReference type="EMBL" id="LDOV01000043">
    <property type="protein sequence ID" value="KLU98749.1"/>
    <property type="molecule type" value="Genomic_DNA"/>
</dbReference>
<dbReference type="InterPro" id="IPR039126">
    <property type="entry name" value="GGACT"/>
</dbReference>
<reference evidence="5 6" key="1">
    <citation type="submission" date="2015-05" db="EMBL/GenBank/DDBJ databases">
        <title>Photobacterium galathea sp. nov.</title>
        <authorList>
            <person name="Machado H."/>
            <person name="Gram L."/>
        </authorList>
    </citation>
    <scope>NUCLEOTIDE SEQUENCE [LARGE SCALE GENOMIC DNA]</scope>
    <source>
        <strain evidence="5 6">DSM 25995</strain>
    </source>
</reference>
<comment type="similarity">
    <text evidence="1 3">Belongs to the gamma-glutamylcyclotransferase family.</text>
</comment>
<dbReference type="OrthoDB" id="482277at2"/>
<keyword evidence="6" id="KW-1185">Reference proteome</keyword>
<dbReference type="Pfam" id="PF06094">
    <property type="entry name" value="GGACT"/>
    <property type="match status" value="1"/>
</dbReference>
<evidence type="ECO:0000313" key="5">
    <source>
        <dbReference type="EMBL" id="KLU98749.1"/>
    </source>
</evidence>
<comment type="caution">
    <text evidence="5">The sequence shown here is derived from an EMBL/GenBank/DDBJ whole genome shotgun (WGS) entry which is preliminary data.</text>
</comment>
<dbReference type="InterPro" id="IPR036568">
    <property type="entry name" value="GGCT-like_sf"/>
</dbReference>
<dbReference type="SUPFAM" id="SSF110857">
    <property type="entry name" value="Gamma-glutamyl cyclotransferase-like"/>
    <property type="match status" value="1"/>
</dbReference>
<proteinExistence type="inferred from homology"/>
<evidence type="ECO:0000256" key="3">
    <source>
        <dbReference type="RuleBase" id="RU367036"/>
    </source>
</evidence>
<dbReference type="Gene3D" id="3.10.490.10">
    <property type="entry name" value="Gamma-glutamyl cyclotransferase-like"/>
    <property type="match status" value="1"/>
</dbReference>
<sequence>MLVFAYGTLRAGESNAHFLAKATRLGAYRLPAGYRLYDLGAYPAAIEDADGTGLTGEVYAIDDAQLAALDRLEEYPEEYDRVLIKTPWGEAWLYVYNAARDDALEQAPLIAGGDWCQRTRPAT</sequence>
<dbReference type="AlphaFoldDB" id="A0A0J1GGD3"/>
<evidence type="ECO:0000256" key="1">
    <source>
        <dbReference type="ARBA" id="ARBA00008861"/>
    </source>
</evidence>
<dbReference type="InterPro" id="IPR013024">
    <property type="entry name" value="GGCT-like"/>
</dbReference>
<dbReference type="GO" id="GO:0005829">
    <property type="term" value="C:cytosol"/>
    <property type="evidence" value="ECO:0007669"/>
    <property type="project" value="TreeGrafter"/>
</dbReference>
<dbReference type="CDD" id="cd06661">
    <property type="entry name" value="GGCT_like"/>
    <property type="match status" value="1"/>
</dbReference>
<dbReference type="PATRIC" id="fig|754436.4.peg.4380"/>
<dbReference type="PANTHER" id="PTHR12510:SF4">
    <property type="entry name" value="GAMMA-GLUTAMYLAMINECYCLOTRANSFERASE"/>
    <property type="match status" value="1"/>
</dbReference>
<protein>
    <recommendedName>
        <fullName evidence="3">Gamma-glutamylcyclotransferase family protein</fullName>
    </recommendedName>
</protein>
<dbReference type="GO" id="GO:0061929">
    <property type="term" value="F:gamma-glutamylaminecyclotransferase activity"/>
    <property type="evidence" value="ECO:0007669"/>
    <property type="project" value="InterPro"/>
</dbReference>
<dbReference type="RefSeq" id="WP_047876367.1">
    <property type="nucleotide sequence ID" value="NZ_BMYC01000028.1"/>
</dbReference>
<feature type="active site" description="Proton acceptor" evidence="2">
    <location>
        <position position="73"/>
    </location>
</feature>
<feature type="domain" description="Gamma-glutamylcyclotransferase AIG2-like" evidence="4">
    <location>
        <begin position="3"/>
        <end position="116"/>
    </location>
</feature>
<evidence type="ECO:0000256" key="2">
    <source>
        <dbReference type="PIRSR" id="PIRSR639126-1"/>
    </source>
</evidence>
<evidence type="ECO:0000259" key="4">
    <source>
        <dbReference type="Pfam" id="PF06094"/>
    </source>
</evidence>